<gene>
    <name evidence="2" type="ORF">AVDCRST_MAG26-1838</name>
</gene>
<evidence type="ECO:0000256" key="1">
    <source>
        <dbReference type="SAM" id="MobiDB-lite"/>
    </source>
</evidence>
<protein>
    <submittedName>
        <fullName evidence="2">Acetylornithine deacetylase/Succinyl-diaminopimelate desuccinylase and related deacylases</fullName>
    </submittedName>
</protein>
<organism evidence="2">
    <name type="scientific">uncultured Chloroflexia bacterium</name>
    <dbReference type="NCBI Taxonomy" id="1672391"/>
    <lineage>
        <taxon>Bacteria</taxon>
        <taxon>Bacillati</taxon>
        <taxon>Chloroflexota</taxon>
        <taxon>Chloroflexia</taxon>
        <taxon>environmental samples</taxon>
    </lineage>
</organism>
<feature type="region of interest" description="Disordered" evidence="1">
    <location>
        <begin position="51"/>
        <end position="77"/>
    </location>
</feature>
<dbReference type="AlphaFoldDB" id="A0A6J4IDQ3"/>
<feature type="non-terminal residue" evidence="2">
    <location>
        <position position="77"/>
    </location>
</feature>
<accession>A0A6J4IDQ3</accession>
<sequence>YSYRRRSLWQADGRHAYGRRQQPGLCVCRTAWYPGRQPRGRLLGHPGAFARRARAPAGFPERRAPDRPHHRRLRRPV</sequence>
<name>A0A6J4IDQ3_9CHLR</name>
<proteinExistence type="predicted"/>
<feature type="non-terminal residue" evidence="2">
    <location>
        <position position="1"/>
    </location>
</feature>
<feature type="compositionally biased region" description="Basic residues" evidence="1">
    <location>
        <begin position="68"/>
        <end position="77"/>
    </location>
</feature>
<reference evidence="2" key="1">
    <citation type="submission" date="2020-02" db="EMBL/GenBank/DDBJ databases">
        <authorList>
            <person name="Meier V. D."/>
        </authorList>
    </citation>
    <scope>NUCLEOTIDE SEQUENCE</scope>
    <source>
        <strain evidence="2">AVDCRST_MAG26</strain>
    </source>
</reference>
<dbReference type="EMBL" id="CADCTK010000418">
    <property type="protein sequence ID" value="CAA9249531.1"/>
    <property type="molecule type" value="Genomic_DNA"/>
</dbReference>
<evidence type="ECO:0000313" key="2">
    <source>
        <dbReference type="EMBL" id="CAA9249531.1"/>
    </source>
</evidence>